<feature type="coiled-coil region" evidence="1">
    <location>
        <begin position="64"/>
        <end position="98"/>
    </location>
</feature>
<feature type="region of interest" description="Disordered" evidence="2">
    <location>
        <begin position="401"/>
        <end position="445"/>
    </location>
</feature>
<dbReference type="OrthoDB" id="2749714at2759"/>
<name>A0A9P5NRN0_GYMJU</name>
<feature type="compositionally biased region" description="Low complexity" evidence="2">
    <location>
        <begin position="237"/>
        <end position="248"/>
    </location>
</feature>
<dbReference type="AlphaFoldDB" id="A0A9P5NRN0"/>
<evidence type="ECO:0000256" key="2">
    <source>
        <dbReference type="SAM" id="MobiDB-lite"/>
    </source>
</evidence>
<organism evidence="3 4">
    <name type="scientific">Gymnopilus junonius</name>
    <name type="common">Spectacular rustgill mushroom</name>
    <name type="synonym">Gymnopilus spectabilis subsp. junonius</name>
    <dbReference type="NCBI Taxonomy" id="109634"/>
    <lineage>
        <taxon>Eukaryota</taxon>
        <taxon>Fungi</taxon>
        <taxon>Dikarya</taxon>
        <taxon>Basidiomycota</taxon>
        <taxon>Agaricomycotina</taxon>
        <taxon>Agaricomycetes</taxon>
        <taxon>Agaricomycetidae</taxon>
        <taxon>Agaricales</taxon>
        <taxon>Agaricineae</taxon>
        <taxon>Hymenogastraceae</taxon>
        <taxon>Gymnopilus</taxon>
    </lineage>
</organism>
<feature type="compositionally biased region" description="Low complexity" evidence="2">
    <location>
        <begin position="416"/>
        <end position="445"/>
    </location>
</feature>
<gene>
    <name evidence="3" type="ORF">CPB84DRAFT_830978</name>
</gene>
<proteinExistence type="predicted"/>
<feature type="coiled-coil region" evidence="1">
    <location>
        <begin position="307"/>
        <end position="355"/>
    </location>
</feature>
<dbReference type="Proteomes" id="UP000724874">
    <property type="component" value="Unassembled WGS sequence"/>
</dbReference>
<evidence type="ECO:0000256" key="1">
    <source>
        <dbReference type="SAM" id="Coils"/>
    </source>
</evidence>
<keyword evidence="4" id="KW-1185">Reference proteome</keyword>
<feature type="region of interest" description="Disordered" evidence="2">
    <location>
        <begin position="1"/>
        <end position="38"/>
    </location>
</feature>
<reference evidence="3" key="1">
    <citation type="submission" date="2020-11" db="EMBL/GenBank/DDBJ databases">
        <authorList>
            <consortium name="DOE Joint Genome Institute"/>
            <person name="Ahrendt S."/>
            <person name="Riley R."/>
            <person name="Andreopoulos W."/>
            <person name="LaButti K."/>
            <person name="Pangilinan J."/>
            <person name="Ruiz-duenas F.J."/>
            <person name="Barrasa J.M."/>
            <person name="Sanchez-Garcia M."/>
            <person name="Camarero S."/>
            <person name="Miyauchi S."/>
            <person name="Serrano A."/>
            <person name="Linde D."/>
            <person name="Babiker R."/>
            <person name="Drula E."/>
            <person name="Ayuso-Fernandez I."/>
            <person name="Pacheco R."/>
            <person name="Padilla G."/>
            <person name="Ferreira P."/>
            <person name="Barriuso J."/>
            <person name="Kellner H."/>
            <person name="Castanera R."/>
            <person name="Alfaro M."/>
            <person name="Ramirez L."/>
            <person name="Pisabarro A.G."/>
            <person name="Kuo A."/>
            <person name="Tritt A."/>
            <person name="Lipzen A."/>
            <person name="He G."/>
            <person name="Yan M."/>
            <person name="Ng V."/>
            <person name="Cullen D."/>
            <person name="Martin F."/>
            <person name="Rosso M.-N."/>
            <person name="Henrissat B."/>
            <person name="Hibbett D."/>
            <person name="Martinez A.T."/>
            <person name="Grigoriev I.V."/>
        </authorList>
    </citation>
    <scope>NUCLEOTIDE SEQUENCE</scope>
    <source>
        <strain evidence="3">AH 44721</strain>
    </source>
</reference>
<accession>A0A9P5NRN0</accession>
<dbReference type="EMBL" id="JADNYJ010000034">
    <property type="protein sequence ID" value="KAF8902737.1"/>
    <property type="molecule type" value="Genomic_DNA"/>
</dbReference>
<protein>
    <submittedName>
        <fullName evidence="3">Uncharacterized protein</fullName>
    </submittedName>
</protein>
<evidence type="ECO:0000313" key="4">
    <source>
        <dbReference type="Proteomes" id="UP000724874"/>
    </source>
</evidence>
<feature type="compositionally biased region" description="Basic residues" evidence="2">
    <location>
        <begin position="7"/>
        <end position="19"/>
    </location>
</feature>
<feature type="region of interest" description="Disordered" evidence="2">
    <location>
        <begin position="163"/>
        <end position="191"/>
    </location>
</feature>
<feature type="region of interest" description="Disordered" evidence="2">
    <location>
        <begin position="207"/>
        <end position="250"/>
    </location>
</feature>
<comment type="caution">
    <text evidence="3">The sequence shown here is derived from an EMBL/GenBank/DDBJ whole genome shotgun (WGS) entry which is preliminary data.</text>
</comment>
<keyword evidence="1" id="KW-0175">Coiled coil</keyword>
<sequence length="548" mass="60640">MGVMVVSRKKWGKRRRWRCGMRERESSPTPSKPAKKLTALEEECTTAEQVLSSRFFSALAAEHKERLTSELAVLRAQRESAREVLEETKRRLVEKSDAWPVNPNGKGIGGGGVVSLQVEEEERRKEEEEGRRKFDEVVRYVKELNEYAMEMKKVLGELMGVRGPSAPPSAPGLVLGGEKGKKEEGEDKEEGEIAGDLMDVDTVNGAATATVGDGSESLHTLSRKRKRRRVDGDAYQSASESTPTSTPTHQELESILEKLIHLESIAHTLQNDLIAHDNDLREEIESSIETRFEELALSVTEHQDEWRREQKEESDRTEERFGEVRKEVEEVGGQVGELAEELGDMLLKVDEVEREVEVRRREREDSYQRVLDIERRMNEYAKQQESNAKKLETLGFALKAYTTRPPSPPASPLNDGLTTSTGTGTGTTTTSLSPSPSSTTSGPSPSAAYILQALQSSLTNALRETIQPLAEEVRRDIERIVEDRNRELFGTVWGVLQRTFVVVEQIRKRVAAGEGGEGVLGVVLGGGAAVGAGGNLSLGDVSPVVQRV</sequence>
<evidence type="ECO:0000313" key="3">
    <source>
        <dbReference type="EMBL" id="KAF8902737.1"/>
    </source>
</evidence>